<dbReference type="Proteomes" id="UP000242180">
    <property type="component" value="Unassembled WGS sequence"/>
</dbReference>
<evidence type="ECO:0000256" key="1">
    <source>
        <dbReference type="SAM" id="MobiDB-lite"/>
    </source>
</evidence>
<feature type="transmembrane region" description="Helical" evidence="2">
    <location>
        <begin position="763"/>
        <end position="783"/>
    </location>
</feature>
<gene>
    <name evidence="3" type="ORF">BCR43DRAFT_489009</name>
</gene>
<evidence type="ECO:0000313" key="4">
    <source>
        <dbReference type="Proteomes" id="UP000242180"/>
    </source>
</evidence>
<feature type="transmembrane region" description="Helical" evidence="2">
    <location>
        <begin position="381"/>
        <end position="405"/>
    </location>
</feature>
<feature type="region of interest" description="Disordered" evidence="1">
    <location>
        <begin position="71"/>
        <end position="98"/>
    </location>
</feature>
<feature type="transmembrane region" description="Helical" evidence="2">
    <location>
        <begin position="477"/>
        <end position="495"/>
    </location>
</feature>
<feature type="transmembrane region" description="Helical" evidence="2">
    <location>
        <begin position="502"/>
        <end position="521"/>
    </location>
</feature>
<feature type="region of interest" description="Disordered" evidence="1">
    <location>
        <begin position="1"/>
        <end position="45"/>
    </location>
</feature>
<dbReference type="Pfam" id="PF06772">
    <property type="entry name" value="LtrA"/>
    <property type="match status" value="1"/>
</dbReference>
<evidence type="ECO:0000256" key="2">
    <source>
        <dbReference type="SAM" id="Phobius"/>
    </source>
</evidence>
<sequence length="809" mass="91012">MDFPSRRPTTARSVRRGPTTRGRGGYRPAIGRSPTAAQRRPSMSDEEEFVALNSPAALEHRFSENREDVEMHQIDFDDQKSSHRRSTGERPTYHHGEETFGDLISHPIEQLEAHRKRRQTYMHEMKDWEEEVKQGSHIETTHHHHDEDENYIVVVHFRQLRGNQRFALNHTVADDFARRIRLTPQERIQFNGVRDTDSLTAFLYKSKRDFSIKIHHHKELAAEEHHRHSHHDLAHLEHNPSNYIIELNDNVYVEFKPFHQHHEALPVEATRRPFFQYPEPDLSADIGQEKAASWLELFYDLFYVATLTEFTHAHVIKDWASLGTYAEWFVVTWWAWTASSLYTARFDTDDVVHHIWKLIEMCAVIAMAGTSEHFLNSPMYVYGYVTLKAVLVIEYSIVFIVALTLRSKSRLALAFTIGANLISIALWAGSIAILEQGTHRIMWYLAILTEVLVNTISRGDKSLSWAASNLAERLGLLTLIVLGENLMGLVSLVALSGTNILIMMPNFMAVIIIFGFFFMYFEDFSKEVFLHNSHHQIWVYLHFPLHLCQVAFGIALIDTLKVYRSQMIENGTLSEEELGSESAGHESGAAASGEHGAESSGSAEHGSASGSSSAAEPSHATEGSSEPAHKMARRAIEEVQGSMEAVPQPPNTIVVQTETITTTFWHKLPEKGGYLTLCHYALSSAALAAMQAVTTLEAPQREEPHASSLMKRSGGAEGELGDVTDAEKVFIYKTFLICGGLILVVNSLIKLMNTKLADIYGKIIIGARILNAIVLWSMCALPFAQLDAIVLLSVMMGSLILQAIVDLLD</sequence>
<dbReference type="AlphaFoldDB" id="A0A1X2HL14"/>
<feature type="region of interest" description="Disordered" evidence="1">
    <location>
        <begin position="574"/>
        <end position="631"/>
    </location>
</feature>
<keyword evidence="2" id="KW-0812">Transmembrane</keyword>
<dbReference type="PANTHER" id="PTHR42101:SF1">
    <property type="entry name" value="LOW TEMPERATURE REQUIREMENT A"/>
    <property type="match status" value="1"/>
</dbReference>
<keyword evidence="4" id="KW-1185">Reference proteome</keyword>
<dbReference type="EMBL" id="MCGN01000003">
    <property type="protein sequence ID" value="ORY99276.1"/>
    <property type="molecule type" value="Genomic_DNA"/>
</dbReference>
<name>A0A1X2HL14_SYNRA</name>
<dbReference type="OrthoDB" id="191995at2759"/>
<dbReference type="PANTHER" id="PTHR42101">
    <property type="entry name" value="CHROMOSOME 16, WHOLE GENOME SHOTGUN SEQUENCE"/>
    <property type="match status" value="1"/>
</dbReference>
<feature type="compositionally biased region" description="Low complexity" evidence="1">
    <location>
        <begin position="580"/>
        <end position="620"/>
    </location>
</feature>
<dbReference type="InParanoid" id="A0A1X2HL14"/>
<comment type="caution">
    <text evidence="3">The sequence shown here is derived from an EMBL/GenBank/DDBJ whole genome shotgun (WGS) entry which is preliminary data.</text>
</comment>
<protein>
    <submittedName>
        <fullName evidence="3">Bacterial low temperature requirement A protein-domain-containing protein</fullName>
    </submittedName>
</protein>
<keyword evidence="2" id="KW-1133">Transmembrane helix</keyword>
<organism evidence="3 4">
    <name type="scientific">Syncephalastrum racemosum</name>
    <name type="common">Filamentous fungus</name>
    <dbReference type="NCBI Taxonomy" id="13706"/>
    <lineage>
        <taxon>Eukaryota</taxon>
        <taxon>Fungi</taxon>
        <taxon>Fungi incertae sedis</taxon>
        <taxon>Mucoromycota</taxon>
        <taxon>Mucoromycotina</taxon>
        <taxon>Mucoromycetes</taxon>
        <taxon>Mucorales</taxon>
        <taxon>Syncephalastraceae</taxon>
        <taxon>Syncephalastrum</taxon>
    </lineage>
</organism>
<feature type="transmembrane region" description="Helical" evidence="2">
    <location>
        <begin position="789"/>
        <end position="808"/>
    </location>
</feature>
<dbReference type="InterPro" id="IPR010640">
    <property type="entry name" value="Low_temperature_requirement_A"/>
</dbReference>
<feature type="transmembrane region" description="Helical" evidence="2">
    <location>
        <begin position="730"/>
        <end position="751"/>
    </location>
</feature>
<proteinExistence type="predicted"/>
<keyword evidence="2" id="KW-0472">Membrane</keyword>
<evidence type="ECO:0000313" key="3">
    <source>
        <dbReference type="EMBL" id="ORY99276.1"/>
    </source>
</evidence>
<reference evidence="3 4" key="1">
    <citation type="submission" date="2016-07" db="EMBL/GenBank/DDBJ databases">
        <title>Pervasive Adenine N6-methylation of Active Genes in Fungi.</title>
        <authorList>
            <consortium name="DOE Joint Genome Institute"/>
            <person name="Mondo S.J."/>
            <person name="Dannebaum R.O."/>
            <person name="Kuo R.C."/>
            <person name="Labutti K."/>
            <person name="Haridas S."/>
            <person name="Kuo A."/>
            <person name="Salamov A."/>
            <person name="Ahrendt S.R."/>
            <person name="Lipzen A."/>
            <person name="Sullivan W."/>
            <person name="Andreopoulos W.B."/>
            <person name="Clum A."/>
            <person name="Lindquist E."/>
            <person name="Daum C."/>
            <person name="Ramamoorthy G.K."/>
            <person name="Gryganskyi A."/>
            <person name="Culley D."/>
            <person name="Magnuson J.K."/>
            <person name="James T.Y."/>
            <person name="O'Malley M.A."/>
            <person name="Stajich J.E."/>
            <person name="Spatafora J.W."/>
            <person name="Visel A."/>
            <person name="Grigoriev I.V."/>
        </authorList>
    </citation>
    <scope>NUCLEOTIDE SEQUENCE [LARGE SCALE GENOMIC DNA]</scope>
    <source>
        <strain evidence="3 4">NRRL 2496</strain>
    </source>
</reference>
<feature type="transmembrane region" description="Helical" evidence="2">
    <location>
        <begin position="411"/>
        <end position="434"/>
    </location>
</feature>
<feature type="transmembrane region" description="Helical" evidence="2">
    <location>
        <begin position="537"/>
        <end position="557"/>
    </location>
</feature>
<accession>A0A1X2HL14</accession>
<dbReference type="OMA" id="IEMCAVI"/>
<dbReference type="STRING" id="13706.A0A1X2HL14"/>